<proteinExistence type="inferred from homology"/>
<dbReference type="EMBL" id="MHTV01000027">
    <property type="protein sequence ID" value="OHA66618.1"/>
    <property type="molecule type" value="Genomic_DNA"/>
</dbReference>
<dbReference type="PANTHER" id="PTHR47505">
    <property type="entry name" value="DNA UTILIZATION PROTEIN YHGH"/>
    <property type="match status" value="1"/>
</dbReference>
<dbReference type="InterPro" id="IPR029057">
    <property type="entry name" value="PRTase-like"/>
</dbReference>
<name>A0A1G2R201_9BACT</name>
<protein>
    <recommendedName>
        <fullName evidence="2">Phosphoribosyltransferase domain-containing protein</fullName>
    </recommendedName>
</protein>
<accession>A0A1G2R201</accession>
<dbReference type="CDD" id="cd06223">
    <property type="entry name" value="PRTases_typeI"/>
    <property type="match status" value="1"/>
</dbReference>
<organism evidence="3 4">
    <name type="scientific">Candidatus Wildermuthbacteria bacterium RIFCSPHIGHO2_02_FULL_45_25</name>
    <dbReference type="NCBI Taxonomy" id="1802450"/>
    <lineage>
        <taxon>Bacteria</taxon>
        <taxon>Candidatus Wildermuthiibacteriota</taxon>
    </lineage>
</organism>
<comment type="similarity">
    <text evidence="1">Belongs to the ComF/GntX family.</text>
</comment>
<dbReference type="Pfam" id="PF00156">
    <property type="entry name" value="Pribosyltran"/>
    <property type="match status" value="1"/>
</dbReference>
<dbReference type="InterPro" id="IPR051910">
    <property type="entry name" value="ComF/GntX_DNA_util-trans"/>
</dbReference>
<dbReference type="SUPFAM" id="SSF53271">
    <property type="entry name" value="PRTase-like"/>
    <property type="match status" value="1"/>
</dbReference>
<comment type="caution">
    <text evidence="3">The sequence shown here is derived from an EMBL/GenBank/DDBJ whole genome shotgun (WGS) entry which is preliminary data.</text>
</comment>
<evidence type="ECO:0000256" key="1">
    <source>
        <dbReference type="ARBA" id="ARBA00008007"/>
    </source>
</evidence>
<evidence type="ECO:0000313" key="4">
    <source>
        <dbReference type="Proteomes" id="UP000178092"/>
    </source>
</evidence>
<dbReference type="Gene3D" id="3.40.50.2020">
    <property type="match status" value="1"/>
</dbReference>
<dbReference type="AlphaFoldDB" id="A0A1G2R201"/>
<evidence type="ECO:0000313" key="3">
    <source>
        <dbReference type="EMBL" id="OHA66618.1"/>
    </source>
</evidence>
<sequence>MLLKKLFLNLVFPEICVSCRKEGSHLCQDCISTIDIASASAHIPANSSLNGLFCAASYENRVIRQAIHAFKYSPFLKGMALPLFTIIISHLNFANKPSFLVKIWKTAAQDPSDSPTFSFTTQDVLCCPIPLHKRRLKWRGYNQSEELARYLAAFLHIPLENRVLIRKKYTQPQINLEKEARLRNMEEAFDVVHSEEIENKIILLIDDVYTTGSTLENAAKALKQAGANQVWGITVARG</sequence>
<dbReference type="PANTHER" id="PTHR47505:SF1">
    <property type="entry name" value="DNA UTILIZATION PROTEIN YHGH"/>
    <property type="match status" value="1"/>
</dbReference>
<dbReference type="Proteomes" id="UP000178092">
    <property type="component" value="Unassembled WGS sequence"/>
</dbReference>
<gene>
    <name evidence="3" type="ORF">A3C04_00480</name>
</gene>
<feature type="domain" description="Phosphoribosyltransferase" evidence="2">
    <location>
        <begin position="155"/>
        <end position="231"/>
    </location>
</feature>
<dbReference type="InterPro" id="IPR000836">
    <property type="entry name" value="PRTase_dom"/>
</dbReference>
<reference evidence="3 4" key="1">
    <citation type="journal article" date="2016" name="Nat. Commun.">
        <title>Thousands of microbial genomes shed light on interconnected biogeochemical processes in an aquifer system.</title>
        <authorList>
            <person name="Anantharaman K."/>
            <person name="Brown C.T."/>
            <person name="Hug L.A."/>
            <person name="Sharon I."/>
            <person name="Castelle C.J."/>
            <person name="Probst A.J."/>
            <person name="Thomas B.C."/>
            <person name="Singh A."/>
            <person name="Wilkins M.J."/>
            <person name="Karaoz U."/>
            <person name="Brodie E.L."/>
            <person name="Williams K.H."/>
            <person name="Hubbard S.S."/>
            <person name="Banfield J.F."/>
        </authorList>
    </citation>
    <scope>NUCLEOTIDE SEQUENCE [LARGE SCALE GENOMIC DNA]</scope>
</reference>
<evidence type="ECO:0000259" key="2">
    <source>
        <dbReference type="Pfam" id="PF00156"/>
    </source>
</evidence>